<dbReference type="InterPro" id="IPR008969">
    <property type="entry name" value="CarboxyPept-like_regulatory"/>
</dbReference>
<dbReference type="Pfam" id="PF13715">
    <property type="entry name" value="CarbopepD_reg_2"/>
    <property type="match status" value="1"/>
</dbReference>
<dbReference type="EMBL" id="AP025292">
    <property type="protein sequence ID" value="BDC99468.1"/>
    <property type="molecule type" value="Genomic_DNA"/>
</dbReference>
<protein>
    <recommendedName>
        <fullName evidence="3">Carboxypeptidase-like regulatory domain-containing protein</fullName>
    </recommendedName>
</protein>
<dbReference type="SUPFAM" id="SSF49464">
    <property type="entry name" value="Carboxypeptidase regulatory domain-like"/>
    <property type="match status" value="1"/>
</dbReference>
<reference evidence="1 2" key="1">
    <citation type="submission" date="2021-12" db="EMBL/GenBank/DDBJ databases">
        <title>Genome sequencing of bacteria with rrn-lacking chromosome and rrn-plasmid.</title>
        <authorList>
            <person name="Anda M."/>
            <person name="Iwasaki W."/>
        </authorList>
    </citation>
    <scope>NUCLEOTIDE SEQUENCE [LARGE SCALE GENOMIC DNA]</scope>
    <source>
        <strain evidence="1 2">NBRC 101262</strain>
    </source>
</reference>
<evidence type="ECO:0000313" key="1">
    <source>
        <dbReference type="EMBL" id="BDC99468.1"/>
    </source>
</evidence>
<proteinExistence type="predicted"/>
<gene>
    <name evidence="1" type="ORF">PEPS_17490</name>
</gene>
<accession>A0ABM7VEY8</accession>
<sequence>MRKVHQRCFLTVILNILFFVQVFAQNSIVLRGQVVDDQTNAPIPFATLEVLGTSVGTVANEEGFFRFSVDQQIGDSLGIHSVGYQYKFIEIPPAYDNDKLMIHLSAQTKMLSEVVVGDMKITPRRILQKSARNIRKNYPTKPYVLNGYYRDYLKRKKGGYICFLESAVDMIDPGFQKTQNKIKLNLEQLRLSDSYLKNYHEFVKADQHDTTKVLLHGVLPSLKGNEFASMLFHDPLRNHFESVPFIGSFEDLWESSYHFELDYYTYIGEDEVYVISIQPNPKLNYWHVDVEGQLFIRVKDYAVMKINYNYFVTKKLERKKWYELNLEYTDQGGKLYLKYLSYMNYFKIFNGRETAEISQYREFFVNSVVPGKPDLTQMKGELVDLSKPMFEQKVPDIPNYWDDYNYLLLGQPLME</sequence>
<organism evidence="1 2">
    <name type="scientific">Persicobacter psychrovividus</name>
    <dbReference type="NCBI Taxonomy" id="387638"/>
    <lineage>
        <taxon>Bacteria</taxon>
        <taxon>Pseudomonadati</taxon>
        <taxon>Bacteroidota</taxon>
        <taxon>Cytophagia</taxon>
        <taxon>Cytophagales</taxon>
        <taxon>Persicobacteraceae</taxon>
        <taxon>Persicobacter</taxon>
    </lineage>
</organism>
<evidence type="ECO:0008006" key="3">
    <source>
        <dbReference type="Google" id="ProtNLM"/>
    </source>
</evidence>
<evidence type="ECO:0000313" key="2">
    <source>
        <dbReference type="Proteomes" id="UP001354989"/>
    </source>
</evidence>
<name>A0ABM7VEY8_9BACT</name>
<dbReference type="Proteomes" id="UP001354989">
    <property type="component" value="Chromosome"/>
</dbReference>
<keyword evidence="2" id="KW-1185">Reference proteome</keyword>